<name>A0ACB8XJT3_ARCLA</name>
<proteinExistence type="predicted"/>
<gene>
    <name evidence="1" type="ORF">L6452_42912</name>
</gene>
<evidence type="ECO:0000313" key="1">
    <source>
        <dbReference type="EMBL" id="KAI3667842.1"/>
    </source>
</evidence>
<comment type="caution">
    <text evidence="1">The sequence shown here is derived from an EMBL/GenBank/DDBJ whole genome shotgun (WGS) entry which is preliminary data.</text>
</comment>
<protein>
    <submittedName>
        <fullName evidence="1">Uncharacterized protein</fullName>
    </submittedName>
</protein>
<dbReference type="Proteomes" id="UP001055879">
    <property type="component" value="Linkage Group LG17"/>
</dbReference>
<accession>A0ACB8XJT3</accession>
<reference evidence="1 2" key="2">
    <citation type="journal article" date="2022" name="Mol. Ecol. Resour.">
        <title>The genomes of chicory, endive, great burdock and yacon provide insights into Asteraceae paleo-polyploidization history and plant inulin production.</title>
        <authorList>
            <person name="Fan W."/>
            <person name="Wang S."/>
            <person name="Wang H."/>
            <person name="Wang A."/>
            <person name="Jiang F."/>
            <person name="Liu H."/>
            <person name="Zhao H."/>
            <person name="Xu D."/>
            <person name="Zhang Y."/>
        </authorList>
    </citation>
    <scope>NUCLEOTIDE SEQUENCE [LARGE SCALE GENOMIC DNA]</scope>
    <source>
        <strain evidence="2">cv. Niubang</strain>
    </source>
</reference>
<dbReference type="EMBL" id="CM042063">
    <property type="protein sequence ID" value="KAI3667842.1"/>
    <property type="molecule type" value="Genomic_DNA"/>
</dbReference>
<evidence type="ECO:0000313" key="2">
    <source>
        <dbReference type="Proteomes" id="UP001055879"/>
    </source>
</evidence>
<keyword evidence="2" id="KW-1185">Reference proteome</keyword>
<organism evidence="1 2">
    <name type="scientific">Arctium lappa</name>
    <name type="common">Greater burdock</name>
    <name type="synonym">Lappa major</name>
    <dbReference type="NCBI Taxonomy" id="4217"/>
    <lineage>
        <taxon>Eukaryota</taxon>
        <taxon>Viridiplantae</taxon>
        <taxon>Streptophyta</taxon>
        <taxon>Embryophyta</taxon>
        <taxon>Tracheophyta</taxon>
        <taxon>Spermatophyta</taxon>
        <taxon>Magnoliopsida</taxon>
        <taxon>eudicotyledons</taxon>
        <taxon>Gunneridae</taxon>
        <taxon>Pentapetalae</taxon>
        <taxon>asterids</taxon>
        <taxon>campanulids</taxon>
        <taxon>Asterales</taxon>
        <taxon>Asteraceae</taxon>
        <taxon>Carduoideae</taxon>
        <taxon>Cardueae</taxon>
        <taxon>Arctiinae</taxon>
        <taxon>Arctium</taxon>
    </lineage>
</organism>
<reference evidence="2" key="1">
    <citation type="journal article" date="2022" name="Mol. Ecol. Resour.">
        <title>The genomes of chicory, endive, great burdock and yacon provide insights into Asteraceae palaeo-polyploidization history and plant inulin production.</title>
        <authorList>
            <person name="Fan W."/>
            <person name="Wang S."/>
            <person name="Wang H."/>
            <person name="Wang A."/>
            <person name="Jiang F."/>
            <person name="Liu H."/>
            <person name="Zhao H."/>
            <person name="Xu D."/>
            <person name="Zhang Y."/>
        </authorList>
    </citation>
    <scope>NUCLEOTIDE SEQUENCE [LARGE SCALE GENOMIC DNA]</scope>
    <source>
        <strain evidence="2">cv. Niubang</strain>
    </source>
</reference>
<sequence length="135" mass="15227">MTSPTTPPLQRQTLKSTCKQKPFIHQQNTPSPADLEKEYIRTKTIATKSTESVSYRGKGIRANTIASSSRKAISPMKSSIDRSTEAFLFGGCSWWHWTPMVGCRRWKVVDIPSPLAVASLRRLTSKFVQKFLILL</sequence>